<keyword evidence="1" id="KW-0472">Membrane</keyword>
<gene>
    <name evidence="2" type="ORF">METZ01_LOCUS417482</name>
</gene>
<feature type="non-terminal residue" evidence="2">
    <location>
        <position position="1"/>
    </location>
</feature>
<sequence>GMEGSNDFVHIYHCSGASCDPLTGTAIPAQAITTNSWDLVGTDGTEYTVLVRVENGNTDANGDTLFGDPSASMTVTADGSVTPAPTLTNAAAVKTATDDGLTFTWDAADTGDVSSWVLCWAGTQDIVNNEFDSLLGNSCAETADTTTSITVTEQAMCGGTCAADMYFGIAGKDTVGNVADPGVDMYADMKEGLDIPDVIDGGGDPAGEDAGIGNAVYAIIALVVIAVIGGAYILTRGADGDGDDKEWDY</sequence>
<reference evidence="2" key="1">
    <citation type="submission" date="2018-05" db="EMBL/GenBank/DDBJ databases">
        <authorList>
            <person name="Lanie J.A."/>
            <person name="Ng W.-L."/>
            <person name="Kazmierczak K.M."/>
            <person name="Andrzejewski T.M."/>
            <person name="Davidsen T.M."/>
            <person name="Wayne K.J."/>
            <person name="Tettelin H."/>
            <person name="Glass J.I."/>
            <person name="Rusch D."/>
            <person name="Podicherti R."/>
            <person name="Tsui H.-C.T."/>
            <person name="Winkler M.E."/>
        </authorList>
    </citation>
    <scope>NUCLEOTIDE SEQUENCE</scope>
</reference>
<proteinExistence type="predicted"/>
<evidence type="ECO:0000256" key="1">
    <source>
        <dbReference type="SAM" id="Phobius"/>
    </source>
</evidence>
<name>A0A382X2L6_9ZZZZ</name>
<organism evidence="2">
    <name type="scientific">marine metagenome</name>
    <dbReference type="NCBI Taxonomy" id="408172"/>
    <lineage>
        <taxon>unclassified sequences</taxon>
        <taxon>metagenomes</taxon>
        <taxon>ecological metagenomes</taxon>
    </lineage>
</organism>
<protein>
    <submittedName>
        <fullName evidence="2">Uncharacterized protein</fullName>
    </submittedName>
</protein>
<dbReference type="EMBL" id="UINC01164010">
    <property type="protein sequence ID" value="SVD64628.1"/>
    <property type="molecule type" value="Genomic_DNA"/>
</dbReference>
<dbReference type="AlphaFoldDB" id="A0A382X2L6"/>
<accession>A0A382X2L6</accession>
<keyword evidence="1" id="KW-0812">Transmembrane</keyword>
<feature type="transmembrane region" description="Helical" evidence="1">
    <location>
        <begin position="215"/>
        <end position="235"/>
    </location>
</feature>
<keyword evidence="1" id="KW-1133">Transmembrane helix</keyword>
<evidence type="ECO:0000313" key="2">
    <source>
        <dbReference type="EMBL" id="SVD64628.1"/>
    </source>
</evidence>